<dbReference type="SUPFAM" id="SSF51182">
    <property type="entry name" value="RmlC-like cupins"/>
    <property type="match status" value="1"/>
</dbReference>
<evidence type="ECO:0000313" key="3">
    <source>
        <dbReference type="Proteomes" id="UP000006281"/>
    </source>
</evidence>
<organism evidence="2 3">
    <name type="scientific">Saccharothrix espanaensis (strain ATCC 51144 / DSM 44229 / JCM 9112 / NBRC 15066 / NRRL 15764)</name>
    <dbReference type="NCBI Taxonomy" id="1179773"/>
    <lineage>
        <taxon>Bacteria</taxon>
        <taxon>Bacillati</taxon>
        <taxon>Actinomycetota</taxon>
        <taxon>Actinomycetes</taxon>
        <taxon>Pseudonocardiales</taxon>
        <taxon>Pseudonocardiaceae</taxon>
        <taxon>Saccharothrix</taxon>
    </lineage>
</organism>
<dbReference type="eggNOG" id="COG1917">
    <property type="taxonomic scope" value="Bacteria"/>
</dbReference>
<evidence type="ECO:0000313" key="2">
    <source>
        <dbReference type="EMBL" id="CCH28526.1"/>
    </source>
</evidence>
<dbReference type="PANTHER" id="PTHR36440">
    <property type="entry name" value="PUTATIVE (AFU_ORTHOLOGUE AFUA_8G07350)-RELATED"/>
    <property type="match status" value="1"/>
</dbReference>
<gene>
    <name evidence="2" type="ordered locus">BN6_12000</name>
</gene>
<reference evidence="2 3" key="1">
    <citation type="journal article" date="2012" name="BMC Genomics">
        <title>Complete genome sequence of Saccharothrix espanaensis DSM 44229T and comparison to the other completely sequenced Pseudonocardiaceae.</title>
        <authorList>
            <person name="Strobel T."/>
            <person name="Al-Dilaimi A."/>
            <person name="Blom J."/>
            <person name="Gessner A."/>
            <person name="Kalinowski J."/>
            <person name="Luzhetska M."/>
            <person name="Puhler A."/>
            <person name="Szczepanowski R."/>
            <person name="Bechthold A."/>
            <person name="Ruckert C."/>
        </authorList>
    </citation>
    <scope>NUCLEOTIDE SEQUENCE [LARGE SCALE GENOMIC DNA]</scope>
    <source>
        <strain evidence="3">ATCC 51144 / DSM 44229 / JCM 9112 / NBRC 15066 / NRRL 15764</strain>
    </source>
</reference>
<dbReference type="InterPro" id="IPR013096">
    <property type="entry name" value="Cupin_2"/>
</dbReference>
<keyword evidence="3" id="KW-1185">Reference proteome</keyword>
<proteinExistence type="predicted"/>
<dbReference type="BioCyc" id="SESP1179773:BN6_RS05905-MONOMER"/>
<dbReference type="KEGG" id="sesp:BN6_12000"/>
<accession>K0JRV4</accession>
<dbReference type="Proteomes" id="UP000006281">
    <property type="component" value="Chromosome"/>
</dbReference>
<dbReference type="AlphaFoldDB" id="K0JRV4"/>
<name>K0JRV4_SACES</name>
<evidence type="ECO:0000259" key="1">
    <source>
        <dbReference type="Pfam" id="PF07883"/>
    </source>
</evidence>
<dbReference type="STRING" id="1179773.BN6_12000"/>
<dbReference type="HOGENOM" id="CLU_103066_2_0_11"/>
<feature type="domain" description="Cupin type-2" evidence="1">
    <location>
        <begin position="67"/>
        <end position="136"/>
    </location>
</feature>
<dbReference type="PATRIC" id="fig|1179773.3.peg.1207"/>
<dbReference type="EMBL" id="HE804045">
    <property type="protein sequence ID" value="CCH28526.1"/>
    <property type="molecule type" value="Genomic_DNA"/>
</dbReference>
<dbReference type="Pfam" id="PF07883">
    <property type="entry name" value="Cupin_2"/>
    <property type="match status" value="1"/>
</dbReference>
<protein>
    <recommendedName>
        <fullName evidence="1">Cupin type-2 domain-containing protein</fullName>
    </recommendedName>
</protein>
<dbReference type="InterPro" id="IPR011051">
    <property type="entry name" value="RmlC_Cupin_sf"/>
</dbReference>
<dbReference type="Gene3D" id="2.60.120.10">
    <property type="entry name" value="Jelly Rolls"/>
    <property type="match status" value="1"/>
</dbReference>
<dbReference type="InterPro" id="IPR014710">
    <property type="entry name" value="RmlC-like_jellyroll"/>
</dbReference>
<dbReference type="InterPro" id="IPR053146">
    <property type="entry name" value="QDO-like"/>
</dbReference>
<sequence length="177" mass="18301">MAGSGGSAGGSPVGAGEGSGRGDHWFVAMTLGIRRAEDVERLPAVGGWYSIRLAGTDTGGRLAVVELTLDAGALGAAPHVHHGHEEDFVVLDGEITFDTADGGLAVGAGGSLAVPRGTPHGFRNDTALPARCLMVFTPAGYEDYFREVSRMVAAGHEPTADELDALRVGFQTTRWEG</sequence>
<dbReference type="PANTHER" id="PTHR36440:SF1">
    <property type="entry name" value="PUTATIVE (AFU_ORTHOLOGUE AFUA_8G07350)-RELATED"/>
    <property type="match status" value="1"/>
</dbReference>